<comment type="subcellular location">
    <subcellularLocation>
        <location evidence="3">Cytoplasm</location>
    </subcellularLocation>
</comment>
<comment type="function">
    <text evidence="3">Catalyzes the phosphorylation of the 3'-hydroxyl group of dephosphocoenzyme A to form coenzyme A.</text>
</comment>
<dbReference type="EC" id="2.7.1.24" evidence="3 4"/>
<comment type="catalytic activity">
    <reaction evidence="3">
        <text>3'-dephospho-CoA + ATP = ADP + CoA + H(+)</text>
        <dbReference type="Rhea" id="RHEA:18245"/>
        <dbReference type="ChEBI" id="CHEBI:15378"/>
        <dbReference type="ChEBI" id="CHEBI:30616"/>
        <dbReference type="ChEBI" id="CHEBI:57287"/>
        <dbReference type="ChEBI" id="CHEBI:57328"/>
        <dbReference type="ChEBI" id="CHEBI:456216"/>
        <dbReference type="EC" id="2.7.1.24"/>
    </reaction>
</comment>
<dbReference type="PROSITE" id="PS51219">
    <property type="entry name" value="DPCK"/>
    <property type="match status" value="1"/>
</dbReference>
<gene>
    <name evidence="3" type="primary">coaE</name>
    <name evidence="5" type="ORF">A3783_02235</name>
</gene>
<dbReference type="RefSeq" id="WP_028105876.1">
    <property type="nucleotide sequence ID" value="NZ_LVVL01000001.1"/>
</dbReference>
<dbReference type="Gene3D" id="3.40.50.300">
    <property type="entry name" value="P-loop containing nucleotide triphosphate hydrolases"/>
    <property type="match status" value="1"/>
</dbReference>
<dbReference type="InterPro" id="IPR001977">
    <property type="entry name" value="Depp_CoAkinase"/>
</dbReference>
<dbReference type="InterPro" id="IPR027417">
    <property type="entry name" value="P-loop_NTPase"/>
</dbReference>
<keyword evidence="3 5" id="KW-0418">Kinase</keyword>
<evidence type="ECO:0000313" key="5">
    <source>
        <dbReference type="EMBL" id="OAN14775.1"/>
    </source>
</evidence>
<organism evidence="5 6">
    <name type="scientific">Exiguobacterium undae</name>
    <dbReference type="NCBI Taxonomy" id="169177"/>
    <lineage>
        <taxon>Bacteria</taxon>
        <taxon>Bacillati</taxon>
        <taxon>Bacillota</taxon>
        <taxon>Bacilli</taxon>
        <taxon>Bacillales</taxon>
        <taxon>Bacillales Family XII. Incertae Sedis</taxon>
        <taxon>Exiguobacterium</taxon>
    </lineage>
</organism>
<evidence type="ECO:0000256" key="1">
    <source>
        <dbReference type="ARBA" id="ARBA00022741"/>
    </source>
</evidence>
<name>A0ABX2V990_9BACL</name>
<dbReference type="GO" id="GO:0016301">
    <property type="term" value="F:kinase activity"/>
    <property type="evidence" value="ECO:0007669"/>
    <property type="project" value="UniProtKB-KW"/>
</dbReference>
<sequence>MRVGLTGGIATGKSTVSAYLKQQDIPVIDADLVARQVIEPTGLAYPEVKAAFPTAFIDGQLVRSKLGDIIFHDNEKRLLLNKLMHPKIRQQMLELADQYEQSGHSLIVFDIPLLLEGDWKQLVDQVVVVYCNASLQKERLMERNQLSAEEAQARIDSQLDIEQKKRLADHVLWNEGKHEALYQQIDTWLKSVQDKQRNL</sequence>
<accession>A0ABX2V990</accession>
<comment type="similarity">
    <text evidence="3">Belongs to the CoaE family.</text>
</comment>
<dbReference type="CDD" id="cd02022">
    <property type="entry name" value="DPCK"/>
    <property type="match status" value="1"/>
</dbReference>
<feature type="binding site" evidence="3">
    <location>
        <begin position="10"/>
        <end position="15"/>
    </location>
    <ligand>
        <name>ATP</name>
        <dbReference type="ChEBI" id="CHEBI:30616"/>
    </ligand>
</feature>
<evidence type="ECO:0000256" key="2">
    <source>
        <dbReference type="ARBA" id="ARBA00022840"/>
    </source>
</evidence>
<keyword evidence="6" id="KW-1185">Reference proteome</keyword>
<keyword evidence="3" id="KW-0173">Coenzyme A biosynthesis</keyword>
<comment type="pathway">
    <text evidence="3">Cofactor biosynthesis; coenzyme A biosynthesis; CoA from (R)-pantothenate: step 5/5.</text>
</comment>
<comment type="caution">
    <text evidence="5">The sequence shown here is derived from an EMBL/GenBank/DDBJ whole genome shotgun (WGS) entry which is preliminary data.</text>
</comment>
<dbReference type="Pfam" id="PF01121">
    <property type="entry name" value="CoaE"/>
    <property type="match status" value="1"/>
</dbReference>
<dbReference type="Proteomes" id="UP000078447">
    <property type="component" value="Unassembled WGS sequence"/>
</dbReference>
<reference evidence="5 6" key="1">
    <citation type="submission" date="2016-03" db="EMBL/GenBank/DDBJ databases">
        <authorList>
            <person name="Cho S.-Y."/>
            <person name="Lim S."/>
            <person name="Kim H."/>
            <person name="Soh E.H."/>
            <person name="Moon J.S."/>
        </authorList>
    </citation>
    <scope>NUCLEOTIDE SEQUENCE [LARGE SCALE GENOMIC DNA]</scope>
    <source>
        <strain evidence="5 6">KCTC 3810</strain>
    </source>
</reference>
<keyword evidence="2 3" id="KW-0067">ATP-binding</keyword>
<keyword evidence="1 3" id="KW-0547">Nucleotide-binding</keyword>
<dbReference type="PANTHER" id="PTHR10695">
    <property type="entry name" value="DEPHOSPHO-COA KINASE-RELATED"/>
    <property type="match status" value="1"/>
</dbReference>
<proteinExistence type="inferred from homology"/>
<evidence type="ECO:0000256" key="4">
    <source>
        <dbReference type="NCBIfam" id="TIGR00152"/>
    </source>
</evidence>
<dbReference type="SUPFAM" id="SSF52540">
    <property type="entry name" value="P-loop containing nucleoside triphosphate hydrolases"/>
    <property type="match status" value="1"/>
</dbReference>
<evidence type="ECO:0000256" key="3">
    <source>
        <dbReference type="HAMAP-Rule" id="MF_00376"/>
    </source>
</evidence>
<dbReference type="PANTHER" id="PTHR10695:SF46">
    <property type="entry name" value="BIFUNCTIONAL COENZYME A SYNTHASE-RELATED"/>
    <property type="match status" value="1"/>
</dbReference>
<dbReference type="EMBL" id="LVVL01000001">
    <property type="protein sequence ID" value="OAN14775.1"/>
    <property type="molecule type" value="Genomic_DNA"/>
</dbReference>
<dbReference type="HAMAP" id="MF_00376">
    <property type="entry name" value="Dephospho_CoA_kinase"/>
    <property type="match status" value="1"/>
</dbReference>
<evidence type="ECO:0000313" key="6">
    <source>
        <dbReference type="Proteomes" id="UP000078447"/>
    </source>
</evidence>
<keyword evidence="3" id="KW-0808">Transferase</keyword>
<dbReference type="NCBIfam" id="TIGR00152">
    <property type="entry name" value="dephospho-CoA kinase"/>
    <property type="match status" value="1"/>
</dbReference>
<keyword evidence="3" id="KW-0963">Cytoplasm</keyword>
<protein>
    <recommendedName>
        <fullName evidence="3 4">Dephospho-CoA kinase</fullName>
        <ecNumber evidence="3 4">2.7.1.24</ecNumber>
    </recommendedName>
    <alternativeName>
        <fullName evidence="3">Dephosphocoenzyme A kinase</fullName>
    </alternativeName>
</protein>